<dbReference type="InterPro" id="IPR017961">
    <property type="entry name" value="DNA_pol_Y-fam_little_finger"/>
</dbReference>
<gene>
    <name evidence="3" type="ORF">NC799_15435</name>
</gene>
<dbReference type="InterPro" id="IPR053848">
    <property type="entry name" value="IMS_HHH_1"/>
</dbReference>
<dbReference type="Pfam" id="PF21999">
    <property type="entry name" value="IMS_HHH_1"/>
    <property type="match status" value="1"/>
</dbReference>
<dbReference type="SUPFAM" id="SSF56672">
    <property type="entry name" value="DNA/RNA polymerases"/>
    <property type="match status" value="1"/>
</dbReference>
<sequence>MNYTNFPKNDVLCIDMRSFYASVECVKRGLDPMTTMLAVVGDKQRSGSIILAASPQLKKQYGVKNVSRYFDLPNDPAIHVVEAKMGDYLDVSVEITKLLNHYVPKEAIHQYSVDELWVTVNGLQRLYGSRWNVARLIKEELYETMGLTCSIGIGDNKFLAKVVMDLYAKQSGIAECTYEDVSEKLWPVAVEEIWGIGKRMMRNLNRMGMITLGQLANYPLEQLKKRFGVMGEQLYWHAWGIDLSPVIGNFQKQEQKGFGHGITLLRDYNQEEVLACILDLAEEVCRRARLAKKAGRTIHLGIGYSIEHGGGFSRSRSTHLPTNITMDVYHVCMQLFSEFYDGQSKIRRVFVTLDHLFDDEETQLDLFEDKTKQKDLGYVMDYIRERHGPTAILRATSFTHAGVTLERSKKIGGHKA</sequence>
<dbReference type="Pfam" id="PF00817">
    <property type="entry name" value="IMS"/>
    <property type="match status" value="1"/>
</dbReference>
<comment type="caution">
    <text evidence="3">The sequence shown here is derived from an EMBL/GenBank/DDBJ whole genome shotgun (WGS) entry which is preliminary data.</text>
</comment>
<dbReference type="GO" id="GO:0009432">
    <property type="term" value="P:SOS response"/>
    <property type="evidence" value="ECO:0007669"/>
    <property type="project" value="TreeGrafter"/>
</dbReference>
<dbReference type="PROSITE" id="PS50173">
    <property type="entry name" value="UMUC"/>
    <property type="match status" value="1"/>
</dbReference>
<name>A0A9X3WEB4_9BACI</name>
<dbReference type="Gene3D" id="3.30.70.270">
    <property type="match status" value="1"/>
</dbReference>
<dbReference type="GO" id="GO:0042276">
    <property type="term" value="P:error-prone translesion synthesis"/>
    <property type="evidence" value="ECO:0007669"/>
    <property type="project" value="TreeGrafter"/>
</dbReference>
<dbReference type="Pfam" id="PF11799">
    <property type="entry name" value="IMS_C"/>
    <property type="match status" value="1"/>
</dbReference>
<protein>
    <submittedName>
        <fullName evidence="3">UV damage repair protein UvrX</fullName>
    </submittedName>
</protein>
<feature type="domain" description="UmuC" evidence="2">
    <location>
        <begin position="11"/>
        <end position="197"/>
    </location>
</feature>
<keyword evidence="4" id="KW-1185">Reference proteome</keyword>
<dbReference type="Gene3D" id="3.30.1490.100">
    <property type="entry name" value="DNA polymerase, Y-family, little finger domain"/>
    <property type="match status" value="1"/>
</dbReference>
<proteinExistence type="inferred from homology"/>
<reference evidence="3" key="1">
    <citation type="submission" date="2022-06" db="EMBL/GenBank/DDBJ databases">
        <title>Aquibacillus sp. a new bacterium isolated from soil saline samples.</title>
        <authorList>
            <person name="Galisteo C."/>
            <person name="De La Haba R."/>
            <person name="Sanchez-Porro C."/>
            <person name="Ventosa A."/>
        </authorList>
    </citation>
    <scope>NUCLEOTIDE SEQUENCE</scope>
    <source>
        <strain evidence="3">3ASR75-54</strain>
    </source>
</reference>
<dbReference type="InterPro" id="IPR043502">
    <property type="entry name" value="DNA/RNA_pol_sf"/>
</dbReference>
<evidence type="ECO:0000313" key="4">
    <source>
        <dbReference type="Proteomes" id="UP001145069"/>
    </source>
</evidence>
<dbReference type="SUPFAM" id="SSF100879">
    <property type="entry name" value="Lesion bypass DNA polymerase (Y-family), little finger domain"/>
    <property type="match status" value="1"/>
</dbReference>
<dbReference type="GO" id="GO:0003887">
    <property type="term" value="F:DNA-directed DNA polymerase activity"/>
    <property type="evidence" value="ECO:0007669"/>
    <property type="project" value="InterPro"/>
</dbReference>
<evidence type="ECO:0000259" key="2">
    <source>
        <dbReference type="PROSITE" id="PS50173"/>
    </source>
</evidence>
<dbReference type="PANTHER" id="PTHR11076">
    <property type="entry name" value="DNA REPAIR POLYMERASE UMUC / TRANSFERASE FAMILY MEMBER"/>
    <property type="match status" value="1"/>
</dbReference>
<dbReference type="CDD" id="cd01700">
    <property type="entry name" value="PolY_Pol_V_umuC"/>
    <property type="match status" value="1"/>
</dbReference>
<dbReference type="AlphaFoldDB" id="A0A9X3WEB4"/>
<accession>A0A9X3WEB4</accession>
<dbReference type="PANTHER" id="PTHR11076:SF35">
    <property type="entry name" value="DNA REPAIR PROTEIN HOMOLOG YOBH"/>
    <property type="match status" value="1"/>
</dbReference>
<dbReference type="InterPro" id="IPR050116">
    <property type="entry name" value="DNA_polymerase-Y"/>
</dbReference>
<dbReference type="GO" id="GO:0006281">
    <property type="term" value="P:DNA repair"/>
    <property type="evidence" value="ECO:0007669"/>
    <property type="project" value="InterPro"/>
</dbReference>
<dbReference type="RefSeq" id="WP_272447371.1">
    <property type="nucleotide sequence ID" value="NZ_JAMQKC010000023.1"/>
</dbReference>
<evidence type="ECO:0000313" key="3">
    <source>
        <dbReference type="EMBL" id="MDC3418280.1"/>
    </source>
</evidence>
<dbReference type="Gene3D" id="3.40.1170.60">
    <property type="match status" value="1"/>
</dbReference>
<dbReference type="InterPro" id="IPR043128">
    <property type="entry name" value="Rev_trsase/Diguanyl_cyclase"/>
</dbReference>
<organism evidence="3 4">
    <name type="scientific">Aquibacillus salsiterrae</name>
    <dbReference type="NCBI Taxonomy" id="2950439"/>
    <lineage>
        <taxon>Bacteria</taxon>
        <taxon>Bacillati</taxon>
        <taxon>Bacillota</taxon>
        <taxon>Bacilli</taxon>
        <taxon>Bacillales</taxon>
        <taxon>Bacillaceae</taxon>
        <taxon>Aquibacillus</taxon>
    </lineage>
</organism>
<dbReference type="InterPro" id="IPR001126">
    <property type="entry name" value="UmuC"/>
</dbReference>
<comment type="similarity">
    <text evidence="1">Belongs to the DNA polymerase type-Y family.</text>
</comment>
<dbReference type="EMBL" id="JAMQKC010000023">
    <property type="protein sequence ID" value="MDC3418280.1"/>
    <property type="molecule type" value="Genomic_DNA"/>
</dbReference>
<dbReference type="Proteomes" id="UP001145069">
    <property type="component" value="Unassembled WGS sequence"/>
</dbReference>
<dbReference type="GO" id="GO:0003684">
    <property type="term" value="F:damaged DNA binding"/>
    <property type="evidence" value="ECO:0007669"/>
    <property type="project" value="InterPro"/>
</dbReference>
<dbReference type="Gene3D" id="1.10.150.20">
    <property type="entry name" value="5' to 3' exonuclease, C-terminal subdomain"/>
    <property type="match status" value="1"/>
</dbReference>
<dbReference type="InterPro" id="IPR036775">
    <property type="entry name" value="DNA_pol_Y-fam_lit_finger_sf"/>
</dbReference>
<evidence type="ECO:0000256" key="1">
    <source>
        <dbReference type="ARBA" id="ARBA00010945"/>
    </source>
</evidence>
<dbReference type="GO" id="GO:0005829">
    <property type="term" value="C:cytosol"/>
    <property type="evidence" value="ECO:0007669"/>
    <property type="project" value="TreeGrafter"/>
</dbReference>